<evidence type="ECO:0000313" key="1">
    <source>
        <dbReference type="EMBL" id="KAL0508870.1"/>
    </source>
</evidence>
<evidence type="ECO:0008006" key="3">
    <source>
        <dbReference type="Google" id="ProtNLM"/>
    </source>
</evidence>
<name>A0AAW3ALX4_9TRYP</name>
<gene>
    <name evidence="1" type="ORF">Q4I31_002565</name>
</gene>
<evidence type="ECO:0000313" key="2">
    <source>
        <dbReference type="Proteomes" id="UP001500131"/>
    </source>
</evidence>
<dbReference type="AlphaFoldDB" id="A0AAW3ALX4"/>
<organism evidence="1 2">
    <name type="scientific">Leishmania lindenbergi</name>
    <dbReference type="NCBI Taxonomy" id="651832"/>
    <lineage>
        <taxon>Eukaryota</taxon>
        <taxon>Discoba</taxon>
        <taxon>Euglenozoa</taxon>
        <taxon>Kinetoplastea</taxon>
        <taxon>Metakinetoplastina</taxon>
        <taxon>Trypanosomatida</taxon>
        <taxon>Trypanosomatidae</taxon>
        <taxon>Leishmaniinae</taxon>
        <taxon>Leishmania</taxon>
    </lineage>
</organism>
<comment type="caution">
    <text evidence="1">The sequence shown here is derived from an EMBL/GenBank/DDBJ whole genome shotgun (WGS) entry which is preliminary data.</text>
</comment>
<accession>A0AAW3ALX4</accession>
<protein>
    <recommendedName>
        <fullName evidence="3">IQ calmodulin-binding motif family protein</fullName>
    </recommendedName>
</protein>
<proteinExistence type="predicted"/>
<dbReference type="Proteomes" id="UP001500131">
    <property type="component" value="Unassembled WGS sequence"/>
</dbReference>
<keyword evidence="2" id="KW-1185">Reference proteome</keyword>
<dbReference type="PROSITE" id="PS50096">
    <property type="entry name" value="IQ"/>
    <property type="match status" value="1"/>
</dbReference>
<dbReference type="EMBL" id="JBAMZK010000017">
    <property type="protein sequence ID" value="KAL0508870.1"/>
    <property type="molecule type" value="Genomic_DNA"/>
</dbReference>
<reference evidence="1 2" key="1">
    <citation type="submission" date="2024-02" db="EMBL/GenBank/DDBJ databases">
        <title>FIRST GENOME SEQUENCES OF Leishmania (Viannia) shawi, Leishmania (Viannia) lindenbergi AND Leishmania (Viannia) utingensis.</title>
        <authorList>
            <person name="Resadore F."/>
            <person name="Custodio M.G.F."/>
            <person name="Boite M.C."/>
            <person name="Cupolillo E."/>
            <person name="Ferreira G.E.M."/>
        </authorList>
    </citation>
    <scope>NUCLEOTIDE SEQUENCE [LARGE SCALE GENOMIC DNA]</scope>
    <source>
        <strain evidence="1 2">MHOM/BR/1966/M15733</strain>
    </source>
</reference>
<sequence>MTWRKHNRTLKHRMQENAIAVIQRAVRLWKERQRVEREMRAENPAAHQVLQAVRFKWRIKRLAVSEATARVLIADAQADEC</sequence>